<dbReference type="EMBL" id="MLKD01000017">
    <property type="protein sequence ID" value="OQE18769.1"/>
    <property type="molecule type" value="Genomic_DNA"/>
</dbReference>
<evidence type="ECO:0000256" key="1">
    <source>
        <dbReference type="SAM" id="Coils"/>
    </source>
</evidence>
<organism evidence="3 4">
    <name type="scientific">Penicillium steckii</name>
    <dbReference type="NCBI Taxonomy" id="303698"/>
    <lineage>
        <taxon>Eukaryota</taxon>
        <taxon>Fungi</taxon>
        <taxon>Dikarya</taxon>
        <taxon>Ascomycota</taxon>
        <taxon>Pezizomycotina</taxon>
        <taxon>Eurotiomycetes</taxon>
        <taxon>Eurotiomycetidae</taxon>
        <taxon>Eurotiales</taxon>
        <taxon>Aspergillaceae</taxon>
        <taxon>Penicillium</taxon>
    </lineage>
</organism>
<dbReference type="Proteomes" id="UP000191285">
    <property type="component" value="Unassembled WGS sequence"/>
</dbReference>
<keyword evidence="4" id="KW-1185">Reference proteome</keyword>
<feature type="region of interest" description="Disordered" evidence="2">
    <location>
        <begin position="1"/>
        <end position="80"/>
    </location>
</feature>
<comment type="caution">
    <text evidence="3">The sequence shown here is derived from an EMBL/GenBank/DDBJ whole genome shotgun (WGS) entry which is preliminary data.</text>
</comment>
<gene>
    <name evidence="3" type="ORF">PENSTE_c017G03254</name>
</gene>
<evidence type="ECO:0000256" key="2">
    <source>
        <dbReference type="SAM" id="MobiDB-lite"/>
    </source>
</evidence>
<dbReference type="OrthoDB" id="5213630at2759"/>
<dbReference type="AlphaFoldDB" id="A0A1V6SYH7"/>
<protein>
    <submittedName>
        <fullName evidence="3">Uncharacterized protein</fullName>
    </submittedName>
</protein>
<dbReference type="STRING" id="303698.A0A1V6SYH7"/>
<sequence>MEKEPEIIERSPRLTAVSNTADQSLPGHEASETVTRNMSRSPVPLSVSENLEKPPQNDTGHQETESRTGTPSPIPPDQTDEVEDWHQKYNKQREEFLFELEKVNSLETAKQNFQDEATAWKTKCVELEERLEEEQDLHNRTRLKVQHKQQEVGNLIGLLNDANNKLGSAINPSQVRHQLDDSAIVSRVKALRISIRNFTEEFGEIDAVDGSDAQTSYTLFKRYLWISNDSLINYLESPPARPKLLRPFIWAFLYEEVFGNFSWAPPDVGNALKTLRELIEPSPREFSDEETGVERKAIMWRADTANLVLEKLKGSPGEFGESQENFISLKAQELSGLLEPLVFRDQQILHSPLVKLLEESLELDLVLSQQVAMWSWRVPDEVPCEFNKEIHASTHRRQHGKRYEISFVRAPALLKRGKSSGDEEDFLDEYVHVPMEVEIEAVREESKDPQSTGKKKRFFDRFRNKV</sequence>
<reference evidence="4" key="1">
    <citation type="journal article" date="2017" name="Nat. Microbiol.">
        <title>Global analysis of biosynthetic gene clusters reveals vast potential of secondary metabolite production in Penicillium species.</title>
        <authorList>
            <person name="Nielsen J.C."/>
            <person name="Grijseels S."/>
            <person name="Prigent S."/>
            <person name="Ji B."/>
            <person name="Dainat J."/>
            <person name="Nielsen K.F."/>
            <person name="Frisvad J.C."/>
            <person name="Workman M."/>
            <person name="Nielsen J."/>
        </authorList>
    </citation>
    <scope>NUCLEOTIDE SEQUENCE [LARGE SCALE GENOMIC DNA]</scope>
    <source>
        <strain evidence="4">IBT 24891</strain>
    </source>
</reference>
<feature type="region of interest" description="Disordered" evidence="2">
    <location>
        <begin position="442"/>
        <end position="466"/>
    </location>
</feature>
<evidence type="ECO:0000313" key="3">
    <source>
        <dbReference type="EMBL" id="OQE18769.1"/>
    </source>
</evidence>
<feature type="coiled-coil region" evidence="1">
    <location>
        <begin position="110"/>
        <end position="151"/>
    </location>
</feature>
<keyword evidence="1" id="KW-0175">Coiled coil</keyword>
<name>A0A1V6SYH7_9EURO</name>
<proteinExistence type="predicted"/>
<feature type="compositionally biased region" description="Basic and acidic residues" evidence="2">
    <location>
        <begin position="1"/>
        <end position="12"/>
    </location>
</feature>
<evidence type="ECO:0000313" key="4">
    <source>
        <dbReference type="Proteomes" id="UP000191285"/>
    </source>
</evidence>
<accession>A0A1V6SYH7</accession>